<dbReference type="OrthoDB" id="517121at2"/>
<dbReference type="AlphaFoldDB" id="A0A2T1FM04"/>
<comment type="caution">
    <text evidence="1">The sequence shown here is derived from an EMBL/GenBank/DDBJ whole genome shotgun (WGS) entry which is preliminary data.</text>
</comment>
<organism evidence="1 2">
    <name type="scientific">Chamaesiphon polymorphus CCALA 037</name>
    <dbReference type="NCBI Taxonomy" id="2107692"/>
    <lineage>
        <taxon>Bacteria</taxon>
        <taxon>Bacillati</taxon>
        <taxon>Cyanobacteriota</taxon>
        <taxon>Cyanophyceae</taxon>
        <taxon>Gomontiellales</taxon>
        <taxon>Chamaesiphonaceae</taxon>
        <taxon>Chamaesiphon</taxon>
    </lineage>
</organism>
<dbReference type="RefSeq" id="WP_106311324.1">
    <property type="nucleotide sequence ID" value="NZ_PVWO01000489.1"/>
</dbReference>
<proteinExistence type="predicted"/>
<evidence type="ECO:0000313" key="2">
    <source>
        <dbReference type="Proteomes" id="UP000238937"/>
    </source>
</evidence>
<dbReference type="Proteomes" id="UP000238937">
    <property type="component" value="Unassembled WGS sequence"/>
</dbReference>
<sequence length="275" mass="29008">MSRFAYYRLTAISIGILILNSIAIDPAAAKNLVTIVDRQTPASSKPGLDIGLQPIVPYKVSQQSNGDSTANGRNSAGIGITARVGTLGAGVEVAKSLSPQFNGRLGLNFGNVGFNRTDSGINYDSQLNFSSVQLFGDYYPFGNSTFRVTGGLVAQNNRFSVTGKPGGNGTYTIDGVQYPASAIGTLSGEYKYGNSIAPYLGIGIGKSTNEGFGFNADLGIMFTGAPKVSLNASNPAFNNNPITRNQLDNQVRQTENDLRGFNVYPVLSVGLSYGF</sequence>
<reference evidence="1 2" key="1">
    <citation type="submission" date="2018-03" db="EMBL/GenBank/DDBJ databases">
        <title>The ancient ancestry and fast evolution of plastids.</title>
        <authorList>
            <person name="Moore K.R."/>
            <person name="Magnabosco C."/>
            <person name="Momper L."/>
            <person name="Gold D.A."/>
            <person name="Bosak T."/>
            <person name="Fournier G.P."/>
        </authorList>
    </citation>
    <scope>NUCLEOTIDE SEQUENCE [LARGE SCALE GENOMIC DNA]</scope>
    <source>
        <strain evidence="1 2">CCALA 037</strain>
    </source>
</reference>
<accession>A0A2T1FM04</accession>
<keyword evidence="2" id="KW-1185">Reference proteome</keyword>
<evidence type="ECO:0000313" key="1">
    <source>
        <dbReference type="EMBL" id="PSB45961.1"/>
    </source>
</evidence>
<dbReference type="Gene3D" id="2.40.160.170">
    <property type="match status" value="1"/>
</dbReference>
<gene>
    <name evidence="1" type="ORF">C7B77_24990</name>
</gene>
<name>A0A2T1FM04_9CYAN</name>
<dbReference type="EMBL" id="PVWO01000489">
    <property type="protein sequence ID" value="PSB45961.1"/>
    <property type="molecule type" value="Genomic_DNA"/>
</dbReference>
<protein>
    <submittedName>
        <fullName evidence="1">Uncharacterized protein</fullName>
    </submittedName>
</protein>